<dbReference type="Pfam" id="PF00400">
    <property type="entry name" value="WD40"/>
    <property type="match status" value="1"/>
</dbReference>
<sequence>MGVNAVLVTKYDNYEDITFSESEDYAAAVAEMFASFGIEREEPLRGRVSAAELNAAVKTWNYSTTGTVVYWLGHGAGPGTPQSPGRLLHSASAREDTHDGLLHGPLADGLAKLDGNTKWVVLIIEACRIDAFVRALKECLREKSQQYMCPTLILFSSKEVTSPGSVLSVLKEVIDDVCGADAEVPLAKIAYEFELRLSTGVAYELLHVGRATLTRTTQLPAGQTLDVHRQLRAVVDALPPDERQHFVAKAQSAGSGELTWNFEGRAEERRAVRSWLDTDDAPICIVRGEAGQGKSAFLGDIVTRSRPDLCEALVQARLMTAVDSWTDLGTPNTVISINASGLTTRHLLDRILEGLGESADTDADTDRSVERVAARVASMDELVLFIIDGIDEMQEPIEGARFIGTLSARCQAKVLVACRDTPNEGRQYLSFVHPNLVQAIADAAPTGKTLTITMQEDEGAIVRYIQKRLAQPSDGLVIPDPSHVAAKNFLHARLLVDEILAEPDYLDPELLGELLQLELPGLFDVMLGRLKRLNPAFIPIFQACALSQGRGLPLADDVWLIMAREVAASDEGLDHDALAAFLRAAEPYLRIDIEFDQTVYRPAHSLLRDHLLSTLGGVTADYHVILARLCATHVGAAEPNAYYRHAATLHAKGSHRRGWWEIDRIKPSVWPRLESSRVVEDAMRDLFGRANMPSGVEELVLRHHIDAEFGGSRAVEGWAQAMREGGYPKGRAGEAPHESPRLHWARDIVRQPLFLSLTGHPGQVTAIEDARLGPDESGVLVGTNRGSVYLWNLASGGLVTEFEGLQRSVTSLCSVADTAHGLVVLGADSTGGITAWSAKTLHVLWPDPDGDPPTARRPGNWLAPKPAAVNAAAISMVAVSPRDNVSAVVVVSEHRIRVVDVHTGKDLCASRPSIRRLGSAVAVSDDVTGTRTIVIGTAGEANSSGSNAEPAGFVELNLQTARRGLKLTVPRFVELPAALMSIRFIQDAQGGFRLLLSQGQVQRWAPGSRPRAEFPVEPGEVVRLGDVSSSPLGLTDVCVIDRPDSLVLRVVDGDRADQIVASHGGASTALRVIDREDGRAVVASGGSDRTVRIWDPYSVGDRKSAHGGHAQRVLAVGAGGGNTLAVVARQGGTLQFVDGSSARTIREFSLGSTAVNLSSSVDNPGRALIAASAASGQVHLWRQNNLERPVKQEFVAHFSDRVVVDVDPTAEFVAAATSGGVVALWRQTRQIDLVAEMQFPASHVTNVKVVRPYGDLAAVVVVTDTKVYTFSVPLPLRRTADVRRTEGTFDGSARVSCLYANGRGVGLVSGADDGQVHILPQLWTGKDGLNVESGTSPRSMNLRQPISAIQALAPEAGRRVLVVGGAYGALAKSNDAFRGPLRVVEFGQPISSVSAHGAAVLAAVQGGVVSFAFGRD</sequence>
<dbReference type="Pfam" id="PF05729">
    <property type="entry name" value="NACHT"/>
    <property type="match status" value="1"/>
</dbReference>
<dbReference type="RefSeq" id="WP_036438896.1">
    <property type="nucleotide sequence ID" value="NZ_AP022567.1"/>
</dbReference>
<evidence type="ECO:0000313" key="5">
    <source>
        <dbReference type="EMBL" id="BBX38027.1"/>
    </source>
</evidence>
<dbReference type="Proteomes" id="UP000465622">
    <property type="component" value="Chromosome"/>
</dbReference>
<keyword evidence="6" id="KW-1185">Reference proteome</keyword>
<dbReference type="PROSITE" id="PS50082">
    <property type="entry name" value="WD_REPEATS_2"/>
    <property type="match status" value="1"/>
</dbReference>
<dbReference type="InterPro" id="IPR015943">
    <property type="entry name" value="WD40/YVTN_repeat-like_dom_sf"/>
</dbReference>
<dbReference type="InterPro" id="IPR050505">
    <property type="entry name" value="WDR55/POC1"/>
</dbReference>
<dbReference type="PANTHER" id="PTHR44019">
    <property type="entry name" value="WD REPEAT-CONTAINING PROTEIN 55"/>
    <property type="match status" value="1"/>
</dbReference>
<organism evidence="5 6">
    <name type="scientific">Mycolicibacterium mageritense</name>
    <name type="common">Mycobacterium mageritense</name>
    <dbReference type="NCBI Taxonomy" id="53462"/>
    <lineage>
        <taxon>Bacteria</taxon>
        <taxon>Bacillati</taxon>
        <taxon>Actinomycetota</taxon>
        <taxon>Actinomycetes</taxon>
        <taxon>Mycobacteriales</taxon>
        <taxon>Mycobacteriaceae</taxon>
        <taxon>Mycolicibacterium</taxon>
    </lineage>
</organism>
<feature type="domain" description="NACHT" evidence="4">
    <location>
        <begin position="284"/>
        <end position="401"/>
    </location>
</feature>
<dbReference type="PANTHER" id="PTHR44019:SF8">
    <property type="entry name" value="POC1 CENTRIOLAR PROTEIN HOMOLOG"/>
    <property type="match status" value="1"/>
</dbReference>
<dbReference type="SUPFAM" id="SSF50978">
    <property type="entry name" value="WD40 repeat-like"/>
    <property type="match status" value="1"/>
</dbReference>
<accession>A0ABM7I546</accession>
<evidence type="ECO:0000259" key="4">
    <source>
        <dbReference type="Pfam" id="PF05729"/>
    </source>
</evidence>
<evidence type="ECO:0000256" key="3">
    <source>
        <dbReference type="PROSITE-ProRule" id="PRU00221"/>
    </source>
</evidence>
<evidence type="ECO:0000313" key="6">
    <source>
        <dbReference type="Proteomes" id="UP000465622"/>
    </source>
</evidence>
<name>A0ABM7I546_MYCME</name>
<gene>
    <name evidence="5" type="ORF">MMAGJ_73090</name>
</gene>
<dbReference type="InterPro" id="IPR001680">
    <property type="entry name" value="WD40_rpt"/>
</dbReference>
<evidence type="ECO:0000256" key="2">
    <source>
        <dbReference type="ARBA" id="ARBA00022737"/>
    </source>
</evidence>
<evidence type="ECO:0000256" key="1">
    <source>
        <dbReference type="ARBA" id="ARBA00022574"/>
    </source>
</evidence>
<dbReference type="SMART" id="SM00320">
    <property type="entry name" value="WD40"/>
    <property type="match status" value="6"/>
</dbReference>
<dbReference type="Gene3D" id="2.130.10.10">
    <property type="entry name" value="YVTN repeat-like/Quinoprotein amine dehydrogenase"/>
    <property type="match status" value="2"/>
</dbReference>
<protein>
    <recommendedName>
        <fullName evidence="4">NACHT domain-containing protein</fullName>
    </recommendedName>
</protein>
<dbReference type="InterPro" id="IPR007111">
    <property type="entry name" value="NACHT_NTPase"/>
</dbReference>
<dbReference type="InterPro" id="IPR036322">
    <property type="entry name" value="WD40_repeat_dom_sf"/>
</dbReference>
<dbReference type="EMBL" id="AP022567">
    <property type="protein sequence ID" value="BBX38027.1"/>
    <property type="molecule type" value="Genomic_DNA"/>
</dbReference>
<reference evidence="5 6" key="1">
    <citation type="journal article" date="2019" name="Emerg. Microbes Infect.">
        <title>Comprehensive subspecies identification of 175 nontuberculous mycobacteria species based on 7547 genomic profiles.</title>
        <authorList>
            <person name="Matsumoto Y."/>
            <person name="Kinjo T."/>
            <person name="Motooka D."/>
            <person name="Nabeya D."/>
            <person name="Jung N."/>
            <person name="Uechi K."/>
            <person name="Horii T."/>
            <person name="Iida T."/>
            <person name="Fujita J."/>
            <person name="Nakamura S."/>
        </authorList>
    </citation>
    <scope>NUCLEOTIDE SEQUENCE [LARGE SCALE GENOMIC DNA]</scope>
    <source>
        <strain evidence="5 6">JCM 12375</strain>
    </source>
</reference>
<dbReference type="Gene3D" id="3.40.50.300">
    <property type="entry name" value="P-loop containing nucleotide triphosphate hydrolases"/>
    <property type="match status" value="1"/>
</dbReference>
<feature type="repeat" description="WD" evidence="3">
    <location>
        <begin position="1082"/>
        <end position="1095"/>
    </location>
</feature>
<keyword evidence="2" id="KW-0677">Repeat</keyword>
<dbReference type="InterPro" id="IPR027417">
    <property type="entry name" value="P-loop_NTPase"/>
</dbReference>
<keyword evidence="1 3" id="KW-0853">WD repeat</keyword>
<proteinExistence type="predicted"/>